<dbReference type="EMBL" id="UYRT01014140">
    <property type="protein sequence ID" value="VDK53735.1"/>
    <property type="molecule type" value="Genomic_DNA"/>
</dbReference>
<accession>A0A183DBU0</accession>
<dbReference type="SUPFAM" id="SSF56112">
    <property type="entry name" value="Protein kinase-like (PK-like)"/>
    <property type="match status" value="1"/>
</dbReference>
<evidence type="ECO:0000313" key="2">
    <source>
        <dbReference type="EMBL" id="VDK53735.1"/>
    </source>
</evidence>
<dbReference type="InterPro" id="IPR050235">
    <property type="entry name" value="CK1_Ser-Thr_kinase"/>
</dbReference>
<evidence type="ECO:0000313" key="4">
    <source>
        <dbReference type="WBParaSite" id="GPUH_0000618901-mRNA-1"/>
    </source>
</evidence>
<evidence type="ECO:0000313" key="3">
    <source>
        <dbReference type="Proteomes" id="UP000271098"/>
    </source>
</evidence>
<reference evidence="4" key="1">
    <citation type="submission" date="2016-06" db="UniProtKB">
        <authorList>
            <consortium name="WormBaseParasite"/>
        </authorList>
    </citation>
    <scope>IDENTIFICATION</scope>
</reference>
<dbReference type="WBParaSite" id="GPUH_0000618901-mRNA-1">
    <property type="protein sequence ID" value="GPUH_0000618901-mRNA-1"/>
    <property type="gene ID" value="GPUH_0000618901"/>
</dbReference>
<name>A0A183DBU0_9BILA</name>
<reference evidence="2 3" key="2">
    <citation type="submission" date="2018-11" db="EMBL/GenBank/DDBJ databases">
        <authorList>
            <consortium name="Pathogen Informatics"/>
        </authorList>
    </citation>
    <scope>NUCLEOTIDE SEQUENCE [LARGE SCALE GENOMIC DNA]</scope>
</reference>
<dbReference type="PANTHER" id="PTHR11909">
    <property type="entry name" value="CASEIN KINASE-RELATED"/>
    <property type="match status" value="1"/>
</dbReference>
<keyword evidence="3" id="KW-1185">Reference proteome</keyword>
<feature type="region of interest" description="Disordered" evidence="1">
    <location>
        <begin position="1"/>
        <end position="22"/>
    </location>
</feature>
<dbReference type="AlphaFoldDB" id="A0A183DBU0"/>
<dbReference type="Gene3D" id="1.10.510.10">
    <property type="entry name" value="Transferase(Phosphotransferase) domain 1"/>
    <property type="match status" value="1"/>
</dbReference>
<dbReference type="Proteomes" id="UP000271098">
    <property type="component" value="Unassembled WGS sequence"/>
</dbReference>
<evidence type="ECO:0000256" key="1">
    <source>
        <dbReference type="SAM" id="MobiDB-lite"/>
    </source>
</evidence>
<gene>
    <name evidence="2" type="ORF">GPUH_LOCUS6184</name>
</gene>
<proteinExistence type="predicted"/>
<dbReference type="OrthoDB" id="5979581at2759"/>
<organism evidence="4">
    <name type="scientific">Gongylonema pulchrum</name>
    <dbReference type="NCBI Taxonomy" id="637853"/>
    <lineage>
        <taxon>Eukaryota</taxon>
        <taxon>Metazoa</taxon>
        <taxon>Ecdysozoa</taxon>
        <taxon>Nematoda</taxon>
        <taxon>Chromadorea</taxon>
        <taxon>Rhabditida</taxon>
        <taxon>Spirurina</taxon>
        <taxon>Spiruromorpha</taxon>
        <taxon>Spiruroidea</taxon>
        <taxon>Gongylonematidae</taxon>
        <taxon>Gongylonema</taxon>
    </lineage>
</organism>
<protein>
    <submittedName>
        <fullName evidence="4">ELM2 domain-containing protein</fullName>
    </submittedName>
</protein>
<dbReference type="InterPro" id="IPR011009">
    <property type="entry name" value="Kinase-like_dom_sf"/>
</dbReference>
<sequence length="122" mass="14417">MFKGTARYAPLAAHQQKAPGRRDDLESWMYQQVEFSKGSLPWKDIEDPDDLIGSKVDIVLLLAKITENTRTKEGMAELFRGCPRYYLELFKYIISMRQKSQPDYELFFKVRFRILPVTFHYS</sequence>